<reference evidence="1 2" key="1">
    <citation type="submission" date="2021-06" db="EMBL/GenBank/DDBJ databases">
        <authorList>
            <person name="Palmer J.M."/>
        </authorList>
    </citation>
    <scope>NUCLEOTIDE SEQUENCE [LARGE SCALE GENOMIC DNA]</scope>
    <source>
        <strain evidence="1 2">AS_MEX2019</strain>
        <tissue evidence="1">Muscle</tissue>
    </source>
</reference>
<accession>A0ABV0XC71</accession>
<keyword evidence="2" id="KW-1185">Reference proteome</keyword>
<proteinExistence type="predicted"/>
<protein>
    <submittedName>
        <fullName evidence="1">Uncharacterized protein</fullName>
    </submittedName>
</protein>
<sequence>MDLIRVLDFWAKLGCTSPPHEAESLKIKKKHTDCVRDESLKLFARHLKRVWIKKEGNRRRCGDRSLTSDRICLVKSHFLYSFGVRKRRSKLSPPCNQD</sequence>
<evidence type="ECO:0000313" key="2">
    <source>
        <dbReference type="Proteomes" id="UP001469553"/>
    </source>
</evidence>
<organism evidence="1 2">
    <name type="scientific">Ameca splendens</name>
    <dbReference type="NCBI Taxonomy" id="208324"/>
    <lineage>
        <taxon>Eukaryota</taxon>
        <taxon>Metazoa</taxon>
        <taxon>Chordata</taxon>
        <taxon>Craniata</taxon>
        <taxon>Vertebrata</taxon>
        <taxon>Euteleostomi</taxon>
        <taxon>Actinopterygii</taxon>
        <taxon>Neopterygii</taxon>
        <taxon>Teleostei</taxon>
        <taxon>Neoteleostei</taxon>
        <taxon>Acanthomorphata</taxon>
        <taxon>Ovalentaria</taxon>
        <taxon>Atherinomorphae</taxon>
        <taxon>Cyprinodontiformes</taxon>
        <taxon>Goodeidae</taxon>
        <taxon>Ameca</taxon>
    </lineage>
</organism>
<evidence type="ECO:0000313" key="1">
    <source>
        <dbReference type="EMBL" id="MEQ2279054.1"/>
    </source>
</evidence>
<dbReference type="EMBL" id="JAHRIP010000260">
    <property type="protein sequence ID" value="MEQ2279054.1"/>
    <property type="molecule type" value="Genomic_DNA"/>
</dbReference>
<comment type="caution">
    <text evidence="1">The sequence shown here is derived from an EMBL/GenBank/DDBJ whole genome shotgun (WGS) entry which is preliminary data.</text>
</comment>
<gene>
    <name evidence="1" type="ORF">AMECASPLE_005599</name>
</gene>
<dbReference type="Proteomes" id="UP001469553">
    <property type="component" value="Unassembled WGS sequence"/>
</dbReference>
<name>A0ABV0XC71_9TELE</name>